<dbReference type="SUPFAM" id="SSF52540">
    <property type="entry name" value="P-loop containing nucleoside triphosphate hydrolases"/>
    <property type="match status" value="1"/>
</dbReference>
<protein>
    <submittedName>
        <fullName evidence="1">Tetratricopeptide repeat protein</fullName>
    </submittedName>
</protein>
<dbReference type="Pfam" id="PF13374">
    <property type="entry name" value="TPR_10"/>
    <property type="match status" value="3"/>
</dbReference>
<sequence length="985" mass="105797">MSACASFAKSRRLSLPADLGDLAKWKILFDQADSSYRQPLSSPSWPRRVGIVPRQASCYQPPAIIESLTDKTNGSPVQTGPATRLLSGLGGVGKTQLAVYIAEETWRANQVDLLVWMAATSRQAIVAGYAQAASDLALRGANGTDTEQDAARFHVWLASTTRPWLIVLDDLTSTADLQGLWPPASASGCTVVTSQLRSSTLQGTGGDLIQVDVFSPSEAGDYLRTRLAEDPNLADDVDGVGADLGHLPLALAQAAAFMLDERLPCTTYRQRFADRRSRLDHIVPDPKSPTGLPDDYARTVTVTLSLSIERADRARPVGLAQPLLELASVLDPTGIPESLFATIAAQQWLSYRRSLAAVDIDSDVDEPMIRSGLQLLHRLNLVTTGAGMIAVHALVQRVSRESLTEDQLGDVVWAVADALVEVWPADERDTASVQRLRSNSAAVYQHGYEALLDPEAHPILFAAANSLGTSGDPASAVIAFQQLLNDRRRLLGPDHPDTLATRLNIAHWQRDAGHAAHAAEAFRSLLSDCLQAFGPYHGMTLAARHNLTRSLDEAGDPAGALEAHRALLVDEYRILGPDHPNTLATRSHIAGCRGETGDLDGAVCAYRELLADDLRVRGPDDPETMMTRAGLAHWRGTAGDPASAAEALQGLLTDRLRVLGATHPETLKTRHALGRWRGEAGDATGAAEAMEVLLADQQKFLGPGHPQTMTTQADLAHWRGMAGDPPGALAALEALFIERVRILGDNHPDTLVLRHNIAGWRGKAGDPAAAMNALEELLVDQTRLLGADHPHTLAVRNSLAGWRGEAGDAVSAVQTFEALLADQVKILDPHHPDTLTTLDNLIEWRSKAGDMYGAAEAANALVAKKTQILGPNHDETLTAQEEAAYWCGAAGDLASAIDLTEAVLAQRMRSNGPNDPRALATRHHLACWHGLAGDPARAATALEQLLSDCMDALGTDHPLTQTISQNLHYWRRCAEDSPQAELPPP</sequence>
<dbReference type="PANTHER" id="PTHR46082:SF6">
    <property type="entry name" value="AAA+ ATPASE DOMAIN-CONTAINING PROTEIN-RELATED"/>
    <property type="match status" value="1"/>
</dbReference>
<dbReference type="InterPro" id="IPR027417">
    <property type="entry name" value="P-loop_NTPase"/>
</dbReference>
<name>A0A9W6NPI9_9ACTN</name>
<keyword evidence="2" id="KW-1185">Reference proteome</keyword>
<dbReference type="Gene3D" id="3.40.50.300">
    <property type="entry name" value="P-loop containing nucleotide triphosphate hydrolases"/>
    <property type="match status" value="1"/>
</dbReference>
<dbReference type="EMBL" id="BSFP01000053">
    <property type="protein sequence ID" value="GLL05125.1"/>
    <property type="molecule type" value="Genomic_DNA"/>
</dbReference>
<organism evidence="1 2">
    <name type="scientific">Dactylosporangium matsuzakiense</name>
    <dbReference type="NCBI Taxonomy" id="53360"/>
    <lineage>
        <taxon>Bacteria</taxon>
        <taxon>Bacillati</taxon>
        <taxon>Actinomycetota</taxon>
        <taxon>Actinomycetes</taxon>
        <taxon>Micromonosporales</taxon>
        <taxon>Micromonosporaceae</taxon>
        <taxon>Dactylosporangium</taxon>
    </lineage>
</organism>
<dbReference type="Proteomes" id="UP001143480">
    <property type="component" value="Unassembled WGS sequence"/>
</dbReference>
<dbReference type="SUPFAM" id="SSF48452">
    <property type="entry name" value="TPR-like"/>
    <property type="match status" value="3"/>
</dbReference>
<gene>
    <name evidence="1" type="ORF">GCM10017581_068720</name>
</gene>
<dbReference type="InterPro" id="IPR053137">
    <property type="entry name" value="NLR-like"/>
</dbReference>
<evidence type="ECO:0000313" key="2">
    <source>
        <dbReference type="Proteomes" id="UP001143480"/>
    </source>
</evidence>
<dbReference type="AlphaFoldDB" id="A0A9W6NPI9"/>
<dbReference type="InterPro" id="IPR011990">
    <property type="entry name" value="TPR-like_helical_dom_sf"/>
</dbReference>
<comment type="caution">
    <text evidence="1">The sequence shown here is derived from an EMBL/GenBank/DDBJ whole genome shotgun (WGS) entry which is preliminary data.</text>
</comment>
<evidence type="ECO:0000313" key="1">
    <source>
        <dbReference type="EMBL" id="GLL05125.1"/>
    </source>
</evidence>
<accession>A0A9W6NPI9</accession>
<dbReference type="Gene3D" id="1.25.40.10">
    <property type="entry name" value="Tetratricopeptide repeat domain"/>
    <property type="match status" value="3"/>
</dbReference>
<reference evidence="1" key="1">
    <citation type="journal article" date="2014" name="Int. J. Syst. Evol. Microbiol.">
        <title>Complete genome sequence of Corynebacterium casei LMG S-19264T (=DSM 44701T), isolated from a smear-ripened cheese.</title>
        <authorList>
            <consortium name="US DOE Joint Genome Institute (JGI-PGF)"/>
            <person name="Walter F."/>
            <person name="Albersmeier A."/>
            <person name="Kalinowski J."/>
            <person name="Ruckert C."/>
        </authorList>
    </citation>
    <scope>NUCLEOTIDE SEQUENCE</scope>
    <source>
        <strain evidence="1">VKM Ac-1321</strain>
    </source>
</reference>
<dbReference type="PANTHER" id="PTHR46082">
    <property type="entry name" value="ATP/GTP-BINDING PROTEIN-RELATED"/>
    <property type="match status" value="1"/>
</dbReference>
<reference evidence="1" key="2">
    <citation type="submission" date="2023-01" db="EMBL/GenBank/DDBJ databases">
        <authorList>
            <person name="Sun Q."/>
            <person name="Evtushenko L."/>
        </authorList>
    </citation>
    <scope>NUCLEOTIDE SEQUENCE</scope>
    <source>
        <strain evidence="1">VKM Ac-1321</strain>
    </source>
</reference>
<dbReference type="Pfam" id="PF13424">
    <property type="entry name" value="TPR_12"/>
    <property type="match status" value="1"/>
</dbReference>
<proteinExistence type="predicted"/>